<dbReference type="EMBL" id="CAMKVN010005021">
    <property type="protein sequence ID" value="CAI2188143.1"/>
    <property type="molecule type" value="Genomic_DNA"/>
</dbReference>
<organism evidence="1 2">
    <name type="scientific">Funneliformis geosporum</name>
    <dbReference type="NCBI Taxonomy" id="1117311"/>
    <lineage>
        <taxon>Eukaryota</taxon>
        <taxon>Fungi</taxon>
        <taxon>Fungi incertae sedis</taxon>
        <taxon>Mucoromycota</taxon>
        <taxon>Glomeromycotina</taxon>
        <taxon>Glomeromycetes</taxon>
        <taxon>Glomerales</taxon>
        <taxon>Glomeraceae</taxon>
        <taxon>Funneliformis</taxon>
    </lineage>
</organism>
<dbReference type="OrthoDB" id="2303171at2759"/>
<dbReference type="AlphaFoldDB" id="A0A9W4X5K0"/>
<comment type="caution">
    <text evidence="1">The sequence shown here is derived from an EMBL/GenBank/DDBJ whole genome shotgun (WGS) entry which is preliminary data.</text>
</comment>
<evidence type="ECO:0000313" key="2">
    <source>
        <dbReference type="Proteomes" id="UP001153678"/>
    </source>
</evidence>
<keyword evidence="2" id="KW-1185">Reference proteome</keyword>
<sequence>QGNHSPPRTGSDTSKFSKVIGSTAAAKDWNRHEQLLVIKQLILHRQGLEQT</sequence>
<dbReference type="Proteomes" id="UP001153678">
    <property type="component" value="Unassembled WGS sequence"/>
</dbReference>
<accession>A0A9W4X5K0</accession>
<proteinExistence type="predicted"/>
<evidence type="ECO:0000313" key="1">
    <source>
        <dbReference type="EMBL" id="CAI2188143.1"/>
    </source>
</evidence>
<protein>
    <submittedName>
        <fullName evidence="1">1851_t:CDS:1</fullName>
    </submittedName>
</protein>
<reference evidence="1" key="1">
    <citation type="submission" date="2022-08" db="EMBL/GenBank/DDBJ databases">
        <authorList>
            <person name="Kallberg Y."/>
            <person name="Tangrot J."/>
            <person name="Rosling A."/>
        </authorList>
    </citation>
    <scope>NUCLEOTIDE SEQUENCE</scope>
    <source>
        <strain evidence="1">Wild A</strain>
    </source>
</reference>
<name>A0A9W4X5K0_9GLOM</name>
<feature type="non-terminal residue" evidence="1">
    <location>
        <position position="1"/>
    </location>
</feature>
<gene>
    <name evidence="1" type="ORF">FWILDA_LOCUS13432</name>
</gene>